<proteinExistence type="inferred from homology"/>
<reference evidence="7" key="1">
    <citation type="submission" date="2021-06" db="EMBL/GenBank/DDBJ databases">
        <authorList>
            <person name="Kallberg Y."/>
            <person name="Tangrot J."/>
            <person name="Rosling A."/>
        </authorList>
    </citation>
    <scope>NUCLEOTIDE SEQUENCE</scope>
    <source>
        <strain evidence="7">CL551</strain>
    </source>
</reference>
<organism evidence="7 8">
    <name type="scientific">Acaulospora morrowiae</name>
    <dbReference type="NCBI Taxonomy" id="94023"/>
    <lineage>
        <taxon>Eukaryota</taxon>
        <taxon>Fungi</taxon>
        <taxon>Fungi incertae sedis</taxon>
        <taxon>Mucoromycota</taxon>
        <taxon>Glomeromycotina</taxon>
        <taxon>Glomeromycetes</taxon>
        <taxon>Diversisporales</taxon>
        <taxon>Acaulosporaceae</taxon>
        <taxon>Acaulospora</taxon>
    </lineage>
</organism>
<dbReference type="OrthoDB" id="2138088at2759"/>
<gene>
    <name evidence="7" type="ORF">AMORRO_LOCUS13845</name>
</gene>
<dbReference type="EMBL" id="CAJVPV010025297">
    <property type="protein sequence ID" value="CAG8728608.1"/>
    <property type="molecule type" value="Genomic_DNA"/>
</dbReference>
<evidence type="ECO:0000256" key="4">
    <source>
        <dbReference type="ARBA" id="ARBA00023288"/>
    </source>
</evidence>
<name>A0A9N9IB48_9GLOM</name>
<evidence type="ECO:0000313" key="8">
    <source>
        <dbReference type="Proteomes" id="UP000789342"/>
    </source>
</evidence>
<keyword evidence="8" id="KW-1185">Reference proteome</keyword>
<feature type="non-terminal residue" evidence="7">
    <location>
        <position position="198"/>
    </location>
</feature>
<keyword evidence="4" id="KW-0449">Lipoprotein</keyword>
<protein>
    <submittedName>
        <fullName evidence="7">17611_t:CDS:1</fullName>
    </submittedName>
</protein>
<evidence type="ECO:0000313" key="7">
    <source>
        <dbReference type="EMBL" id="CAG8728608.1"/>
    </source>
</evidence>
<dbReference type="Proteomes" id="UP000789342">
    <property type="component" value="Unassembled WGS sequence"/>
</dbReference>
<evidence type="ECO:0000256" key="5">
    <source>
        <dbReference type="SAM" id="MobiDB-lite"/>
    </source>
</evidence>
<comment type="subcellular location">
    <subcellularLocation>
        <location evidence="1">Membrane</location>
        <topology evidence="1">Lipid-anchor</topology>
    </subcellularLocation>
</comment>
<comment type="similarity">
    <text evidence="2">Belongs to the CYRI family.</text>
</comment>
<evidence type="ECO:0000259" key="6">
    <source>
        <dbReference type="Pfam" id="PF07159"/>
    </source>
</evidence>
<dbReference type="InterPro" id="IPR039789">
    <property type="entry name" value="CYRI"/>
</dbReference>
<feature type="domain" description="CYRIA/CYRIB Rac1 binding" evidence="6">
    <location>
        <begin position="1"/>
        <end position="88"/>
    </location>
</feature>
<feature type="region of interest" description="Disordered" evidence="5">
    <location>
        <begin position="124"/>
        <end position="162"/>
    </location>
</feature>
<feature type="compositionally biased region" description="Basic and acidic residues" evidence="5">
    <location>
        <begin position="124"/>
        <end position="133"/>
    </location>
</feature>
<dbReference type="PANTHER" id="PTHR12422">
    <property type="entry name" value="GH09096P"/>
    <property type="match status" value="1"/>
</dbReference>
<comment type="caution">
    <text evidence="7">The sequence shown here is derived from an EMBL/GenBank/DDBJ whole genome shotgun (WGS) entry which is preliminary data.</text>
</comment>
<evidence type="ECO:0000256" key="1">
    <source>
        <dbReference type="ARBA" id="ARBA00004635"/>
    </source>
</evidence>
<dbReference type="GO" id="GO:0031267">
    <property type="term" value="F:small GTPase binding"/>
    <property type="evidence" value="ECO:0007669"/>
    <property type="project" value="InterPro"/>
</dbReference>
<sequence length="198" mass="22561">FDYLKMKTPSIQNDFSYYRRTLSRGKLASETGLRTDMIEDELVIRIFLFYAYPTPTKTVTDVTVLFAKNNPDRSILECLSLLAAGCIERPLQLTLQRQLYFVVQYPTNVSEVMAIHMIPLSRQDDGGIEKESPQKSLSLPNRPTRSHEAASRPTKKTKTSTENLKFGDASDTSFLYCVTVTVPLQRKRDMVSIHFNAI</sequence>
<feature type="compositionally biased region" description="Polar residues" evidence="5">
    <location>
        <begin position="134"/>
        <end position="143"/>
    </location>
</feature>
<dbReference type="Pfam" id="PF07159">
    <property type="entry name" value="CYRIA-B_Rac1-bd"/>
    <property type="match status" value="1"/>
</dbReference>
<accession>A0A9N9IB48</accession>
<evidence type="ECO:0000256" key="3">
    <source>
        <dbReference type="ARBA" id="ARBA00023136"/>
    </source>
</evidence>
<evidence type="ECO:0000256" key="2">
    <source>
        <dbReference type="ARBA" id="ARBA00005778"/>
    </source>
</evidence>
<dbReference type="AlphaFoldDB" id="A0A9N9IB48"/>
<keyword evidence="3" id="KW-0472">Membrane</keyword>
<dbReference type="GO" id="GO:0016020">
    <property type="term" value="C:membrane"/>
    <property type="evidence" value="ECO:0007669"/>
    <property type="project" value="UniProtKB-SubCell"/>
</dbReference>
<dbReference type="InterPro" id="IPR009828">
    <property type="entry name" value="CYRIA/CYRIB_Rac1-bd"/>
</dbReference>
<dbReference type="GO" id="GO:0030833">
    <property type="term" value="P:regulation of actin filament polymerization"/>
    <property type="evidence" value="ECO:0007669"/>
    <property type="project" value="InterPro"/>
</dbReference>